<feature type="transmembrane region" description="Helical" evidence="2">
    <location>
        <begin position="168"/>
        <end position="189"/>
    </location>
</feature>
<dbReference type="EMBL" id="CP021111">
    <property type="protein sequence ID" value="ARP94790.1"/>
    <property type="molecule type" value="Genomic_DNA"/>
</dbReference>
<keyword evidence="2" id="KW-0472">Membrane</keyword>
<dbReference type="GO" id="GO:0015297">
    <property type="term" value="F:antiporter activity"/>
    <property type="evidence" value="ECO:0007669"/>
    <property type="project" value="InterPro"/>
</dbReference>
<keyword evidence="1" id="KW-0813">Transport</keyword>
<feature type="transmembrane region" description="Helical" evidence="2">
    <location>
        <begin position="282"/>
        <end position="304"/>
    </location>
</feature>
<evidence type="ECO:0000256" key="2">
    <source>
        <dbReference type="SAM" id="Phobius"/>
    </source>
</evidence>
<dbReference type="PANTHER" id="PTHR43298">
    <property type="entry name" value="MULTIDRUG RESISTANCE PROTEIN NORM-RELATED"/>
    <property type="match status" value="1"/>
</dbReference>
<dbReference type="KEGG" id="bgm:CAL15_10565"/>
<protein>
    <submittedName>
        <fullName evidence="3">MATE family efflux transporter</fullName>
    </submittedName>
</protein>
<dbReference type="GO" id="GO:0005886">
    <property type="term" value="C:plasma membrane"/>
    <property type="evidence" value="ECO:0007669"/>
    <property type="project" value="TreeGrafter"/>
</dbReference>
<evidence type="ECO:0000256" key="1">
    <source>
        <dbReference type="ARBA" id="ARBA00022448"/>
    </source>
</evidence>
<dbReference type="GO" id="GO:0042910">
    <property type="term" value="F:xenobiotic transmembrane transporter activity"/>
    <property type="evidence" value="ECO:0007669"/>
    <property type="project" value="InterPro"/>
</dbReference>
<keyword evidence="4" id="KW-1185">Reference proteome</keyword>
<accession>A0A1W6ZCB9</accession>
<dbReference type="InterPro" id="IPR002528">
    <property type="entry name" value="MATE_fam"/>
</dbReference>
<dbReference type="Proteomes" id="UP000194161">
    <property type="component" value="Chromosome"/>
</dbReference>
<feature type="transmembrane region" description="Helical" evidence="2">
    <location>
        <begin position="137"/>
        <end position="156"/>
    </location>
</feature>
<dbReference type="InterPro" id="IPR050222">
    <property type="entry name" value="MATE_MdtK"/>
</dbReference>
<dbReference type="PANTHER" id="PTHR43298:SF2">
    <property type="entry name" value="FMN_FAD EXPORTER YEEO-RELATED"/>
    <property type="match status" value="1"/>
</dbReference>
<evidence type="ECO:0000313" key="4">
    <source>
        <dbReference type="Proteomes" id="UP000194161"/>
    </source>
</evidence>
<feature type="transmembrane region" description="Helical" evidence="2">
    <location>
        <begin position="247"/>
        <end position="270"/>
    </location>
</feature>
<feature type="transmembrane region" description="Helical" evidence="2">
    <location>
        <begin position="195"/>
        <end position="220"/>
    </location>
</feature>
<dbReference type="STRING" id="463040.CAL15_10565"/>
<feature type="transmembrane region" description="Helical" evidence="2">
    <location>
        <begin position="439"/>
        <end position="459"/>
    </location>
</feature>
<evidence type="ECO:0000313" key="3">
    <source>
        <dbReference type="EMBL" id="ARP94790.1"/>
    </source>
</evidence>
<dbReference type="CDD" id="cd13131">
    <property type="entry name" value="MATE_NorM_like"/>
    <property type="match status" value="1"/>
</dbReference>
<dbReference type="OrthoDB" id="9780160at2"/>
<sequence>MSPAAGSSIMSFLATMRGIVRQAWPVLVSQWAGIAFGVLDTAMTGHASARDLAAMSLSVSVYITVFVGLMGVVHALIPIQAQHFGAGRHAEVGRAWGQGIWLALGLSAVGSALMLFPDVWLSLSGPVDPEVRDITAAYLRALAVALPAALMFRTLYALGAAVSRPKIVMAINLGGIGLKALCNWVLIYGKFGLPALGATGAGVSTAIVYWASLMVGLWVVRHDEYYRQFALRLGRPRWRRLKELLRLGLPMGGSYLVEVSAFTFMSLLVAREGTNVLGGHQIMANLAALCYMMPMALGVAAGAVAAQNIGAGNPMQAQRTGMAGLALGVLGALLTSAVLLVGRPAILAAYTSDEQVTAVATTLLAVIPLFHLCDSMQCINSYLLRAYKVAVMPLLLQIVALGLVGLIGGWWLGFGPGRGGLDWLREAIMPGSPQGVGTMWLMAIVGLGLSALLLHLWYWRTLRRAAAAASAAP</sequence>
<proteinExistence type="predicted"/>
<feature type="transmembrane region" description="Helical" evidence="2">
    <location>
        <begin position="356"/>
        <end position="373"/>
    </location>
</feature>
<gene>
    <name evidence="3" type="ORF">CAL15_10565</name>
</gene>
<keyword evidence="2" id="KW-0812">Transmembrane</keyword>
<reference evidence="3 4" key="1">
    <citation type="submission" date="2017-05" db="EMBL/GenBank/DDBJ databases">
        <title>Complete and WGS of Bordetella genogroups.</title>
        <authorList>
            <person name="Spilker T."/>
            <person name="LiPuma J."/>
        </authorList>
    </citation>
    <scope>NUCLEOTIDE SEQUENCE [LARGE SCALE GENOMIC DNA]</scope>
    <source>
        <strain evidence="3 4">AU7206</strain>
    </source>
</reference>
<feature type="transmembrane region" description="Helical" evidence="2">
    <location>
        <begin position="394"/>
        <end position="414"/>
    </location>
</feature>
<dbReference type="RefSeq" id="WP_086078556.1">
    <property type="nucleotide sequence ID" value="NZ_CP021111.1"/>
</dbReference>
<feature type="transmembrane region" description="Helical" evidence="2">
    <location>
        <begin position="325"/>
        <end position="350"/>
    </location>
</feature>
<feature type="transmembrane region" description="Helical" evidence="2">
    <location>
        <begin position="59"/>
        <end position="79"/>
    </location>
</feature>
<dbReference type="Pfam" id="PF01554">
    <property type="entry name" value="MatE"/>
    <property type="match status" value="2"/>
</dbReference>
<dbReference type="AlphaFoldDB" id="A0A1W6ZCB9"/>
<dbReference type="NCBIfam" id="TIGR00797">
    <property type="entry name" value="matE"/>
    <property type="match status" value="1"/>
</dbReference>
<feature type="transmembrane region" description="Helical" evidence="2">
    <location>
        <begin position="100"/>
        <end position="117"/>
    </location>
</feature>
<name>A0A1W6ZCB9_9BORD</name>
<keyword evidence="2" id="KW-1133">Transmembrane helix</keyword>
<organism evidence="3 4">
    <name type="scientific">Bordetella genomosp. 13</name>
    <dbReference type="NCBI Taxonomy" id="463040"/>
    <lineage>
        <taxon>Bacteria</taxon>
        <taxon>Pseudomonadati</taxon>
        <taxon>Pseudomonadota</taxon>
        <taxon>Betaproteobacteria</taxon>
        <taxon>Burkholderiales</taxon>
        <taxon>Alcaligenaceae</taxon>
        <taxon>Bordetella</taxon>
    </lineage>
</organism>